<dbReference type="Gene3D" id="3.80.10.10">
    <property type="entry name" value="Ribonuclease Inhibitor"/>
    <property type="match status" value="1"/>
</dbReference>
<evidence type="ECO:0000313" key="1">
    <source>
        <dbReference type="EMBL" id="KAH7947706.1"/>
    </source>
</evidence>
<name>A0A9D4PMM9_RHISA</name>
<keyword evidence="2" id="KW-1185">Reference proteome</keyword>
<dbReference type="InterPro" id="IPR032675">
    <property type="entry name" value="LRR_dom_sf"/>
</dbReference>
<accession>A0A9D4PMM9</accession>
<organism evidence="1 2">
    <name type="scientific">Rhipicephalus sanguineus</name>
    <name type="common">Brown dog tick</name>
    <name type="synonym">Ixodes sanguineus</name>
    <dbReference type="NCBI Taxonomy" id="34632"/>
    <lineage>
        <taxon>Eukaryota</taxon>
        <taxon>Metazoa</taxon>
        <taxon>Ecdysozoa</taxon>
        <taxon>Arthropoda</taxon>
        <taxon>Chelicerata</taxon>
        <taxon>Arachnida</taxon>
        <taxon>Acari</taxon>
        <taxon>Parasitiformes</taxon>
        <taxon>Ixodida</taxon>
        <taxon>Ixodoidea</taxon>
        <taxon>Ixodidae</taxon>
        <taxon>Rhipicephalinae</taxon>
        <taxon>Rhipicephalus</taxon>
        <taxon>Rhipicephalus</taxon>
    </lineage>
</organism>
<proteinExistence type="predicted"/>
<sequence>MENISAEREQPSLAAIAEETGDTTCIAHQGDVERCLPVCTASEAQVCQIAHFLSMCNELLFDMCLQLREQPGGSLSLVSFEPTDIYLMPSPDLNSFRAKTFLRWLLRSHLCISGLKLRDIWATRYGQFLFDELPYNSRLKKLILRFSFDLPVPTHITALLPKLRSLEELSCSASFQRTDALVDAVSALLRTTTCLTSLVFDASFHDNQREKTFLEALAANSTLKSLEVLGLSRNISRASLQLDISEPITTGFVVALSEVISDNYNLVEVSLFSLDVDAEATRSWFTIMDTTRRNSGLVNRAVVFKQSCPLDWYTATALEKVSRHPALLKVLAEKEGIAACDVARMVRSRLCSVDELHDFMRLSGVVKERVTCVPPIGDSSKQLADLHIDCWRVLRRYLSFDDVKRFAI</sequence>
<comment type="caution">
    <text evidence="1">The sequence shown here is derived from an EMBL/GenBank/DDBJ whole genome shotgun (WGS) entry which is preliminary data.</text>
</comment>
<evidence type="ECO:0000313" key="2">
    <source>
        <dbReference type="Proteomes" id="UP000821837"/>
    </source>
</evidence>
<dbReference type="EMBL" id="JABSTV010001252">
    <property type="protein sequence ID" value="KAH7947706.1"/>
    <property type="molecule type" value="Genomic_DNA"/>
</dbReference>
<reference evidence="1" key="1">
    <citation type="journal article" date="2020" name="Cell">
        <title>Large-Scale Comparative Analyses of Tick Genomes Elucidate Their Genetic Diversity and Vector Capacities.</title>
        <authorList>
            <consortium name="Tick Genome and Microbiome Consortium (TIGMIC)"/>
            <person name="Jia N."/>
            <person name="Wang J."/>
            <person name="Shi W."/>
            <person name="Du L."/>
            <person name="Sun Y."/>
            <person name="Zhan W."/>
            <person name="Jiang J.F."/>
            <person name="Wang Q."/>
            <person name="Zhang B."/>
            <person name="Ji P."/>
            <person name="Bell-Sakyi L."/>
            <person name="Cui X.M."/>
            <person name="Yuan T.T."/>
            <person name="Jiang B.G."/>
            <person name="Yang W.F."/>
            <person name="Lam T.T."/>
            <person name="Chang Q.C."/>
            <person name="Ding S.J."/>
            <person name="Wang X.J."/>
            <person name="Zhu J.G."/>
            <person name="Ruan X.D."/>
            <person name="Zhao L."/>
            <person name="Wei J.T."/>
            <person name="Ye R.Z."/>
            <person name="Que T.C."/>
            <person name="Du C.H."/>
            <person name="Zhou Y.H."/>
            <person name="Cheng J.X."/>
            <person name="Dai P.F."/>
            <person name="Guo W.B."/>
            <person name="Han X.H."/>
            <person name="Huang E.J."/>
            <person name="Li L.F."/>
            <person name="Wei W."/>
            <person name="Gao Y.C."/>
            <person name="Liu J.Z."/>
            <person name="Shao H.Z."/>
            <person name="Wang X."/>
            <person name="Wang C.C."/>
            <person name="Yang T.C."/>
            <person name="Huo Q.B."/>
            <person name="Li W."/>
            <person name="Chen H.Y."/>
            <person name="Chen S.E."/>
            <person name="Zhou L.G."/>
            <person name="Ni X.B."/>
            <person name="Tian J.H."/>
            <person name="Sheng Y."/>
            <person name="Liu T."/>
            <person name="Pan Y.S."/>
            <person name="Xia L.Y."/>
            <person name="Li J."/>
            <person name="Zhao F."/>
            <person name="Cao W.C."/>
        </authorList>
    </citation>
    <scope>NUCLEOTIDE SEQUENCE</scope>
    <source>
        <strain evidence="1">Rsan-2018</strain>
    </source>
</reference>
<dbReference type="AlphaFoldDB" id="A0A9D4PMM9"/>
<dbReference type="Proteomes" id="UP000821837">
    <property type="component" value="Chromosome 6"/>
</dbReference>
<reference evidence="1" key="2">
    <citation type="submission" date="2021-09" db="EMBL/GenBank/DDBJ databases">
        <authorList>
            <person name="Jia N."/>
            <person name="Wang J."/>
            <person name="Shi W."/>
            <person name="Du L."/>
            <person name="Sun Y."/>
            <person name="Zhan W."/>
            <person name="Jiang J."/>
            <person name="Wang Q."/>
            <person name="Zhang B."/>
            <person name="Ji P."/>
            <person name="Sakyi L.B."/>
            <person name="Cui X."/>
            <person name="Yuan T."/>
            <person name="Jiang B."/>
            <person name="Yang W."/>
            <person name="Lam T.T.-Y."/>
            <person name="Chang Q."/>
            <person name="Ding S."/>
            <person name="Wang X."/>
            <person name="Zhu J."/>
            <person name="Ruan X."/>
            <person name="Zhao L."/>
            <person name="Wei J."/>
            <person name="Que T."/>
            <person name="Du C."/>
            <person name="Cheng J."/>
            <person name="Dai P."/>
            <person name="Han X."/>
            <person name="Huang E."/>
            <person name="Gao Y."/>
            <person name="Liu J."/>
            <person name="Shao H."/>
            <person name="Ye R."/>
            <person name="Li L."/>
            <person name="Wei W."/>
            <person name="Wang X."/>
            <person name="Wang C."/>
            <person name="Huo Q."/>
            <person name="Li W."/>
            <person name="Guo W."/>
            <person name="Chen H."/>
            <person name="Chen S."/>
            <person name="Zhou L."/>
            <person name="Zhou L."/>
            <person name="Ni X."/>
            <person name="Tian J."/>
            <person name="Zhou Y."/>
            <person name="Sheng Y."/>
            <person name="Liu T."/>
            <person name="Pan Y."/>
            <person name="Xia L."/>
            <person name="Li J."/>
            <person name="Zhao F."/>
            <person name="Cao W."/>
        </authorList>
    </citation>
    <scope>NUCLEOTIDE SEQUENCE</scope>
    <source>
        <strain evidence="1">Rsan-2018</strain>
        <tissue evidence="1">Larvae</tissue>
    </source>
</reference>
<gene>
    <name evidence="1" type="ORF">HPB52_015225</name>
</gene>
<dbReference type="SUPFAM" id="SSF52047">
    <property type="entry name" value="RNI-like"/>
    <property type="match status" value="1"/>
</dbReference>
<protein>
    <submittedName>
        <fullName evidence="1">Uncharacterized protein</fullName>
    </submittedName>
</protein>